<dbReference type="RefSeq" id="WP_174956803.1">
    <property type="nucleotide sequence ID" value="NZ_JAENHZ010000008.1"/>
</dbReference>
<dbReference type="EMBL" id="JAGEMX010000009">
    <property type="protein sequence ID" value="MBO1832813.1"/>
    <property type="molecule type" value="Genomic_DNA"/>
</dbReference>
<reference evidence="1" key="1">
    <citation type="submission" date="2021-01" db="EMBL/GenBank/DDBJ databases">
        <title>Outbreak of Burkholderia contaminns endophthalmitis traced to a clinical ventilation system.</title>
        <authorList>
            <person name="Lipuma J."/>
            <person name="Spilker T."/>
            <person name="Kratholm J."/>
        </authorList>
    </citation>
    <scope>NUCLEOTIDE SEQUENCE</scope>
    <source>
        <strain evidence="1">HI4954</strain>
    </source>
</reference>
<evidence type="ECO:0000313" key="2">
    <source>
        <dbReference type="EMBL" id="MBO1832813.1"/>
    </source>
</evidence>
<dbReference type="Proteomes" id="UP000664048">
    <property type="component" value="Unassembled WGS sequence"/>
</dbReference>
<name>A0AAP1V590_9BURK</name>
<reference evidence="2 4" key="2">
    <citation type="submission" date="2021-03" db="EMBL/GenBank/DDBJ databases">
        <title>Clinical course, treatment and visual outcome of an outbreak of Burkholderia contaminans endophthalmitis following cataract surgery.</title>
        <authorList>
            <person name="Lind C."/>
            <person name="Olsen K."/>
            <person name="Angelsen N.K."/>
            <person name="Krefting E.A."/>
            <person name="Fossen K."/>
            <person name="Gravningen K."/>
            <person name="Depoorter E."/>
            <person name="Vandamme P."/>
            <person name="Bertelsen G."/>
        </authorList>
    </citation>
    <scope>NUCLEOTIDE SEQUENCE [LARGE SCALE GENOMIC DNA]</scope>
    <source>
        <strain evidence="2 4">51242556</strain>
    </source>
</reference>
<gene>
    <name evidence="2" type="ORF">J4M89_25835</name>
    <name evidence="1" type="ORF">JIN94_18990</name>
</gene>
<dbReference type="Proteomes" id="UP000611459">
    <property type="component" value="Unassembled WGS sequence"/>
</dbReference>
<organism evidence="1 3">
    <name type="scientific">Burkholderia contaminans</name>
    <dbReference type="NCBI Taxonomy" id="488447"/>
    <lineage>
        <taxon>Bacteria</taxon>
        <taxon>Pseudomonadati</taxon>
        <taxon>Pseudomonadota</taxon>
        <taxon>Betaproteobacteria</taxon>
        <taxon>Burkholderiales</taxon>
        <taxon>Burkholderiaceae</taxon>
        <taxon>Burkholderia</taxon>
        <taxon>Burkholderia cepacia complex</taxon>
    </lineage>
</organism>
<evidence type="ECO:0000313" key="3">
    <source>
        <dbReference type="Proteomes" id="UP000611459"/>
    </source>
</evidence>
<evidence type="ECO:0000313" key="4">
    <source>
        <dbReference type="Proteomes" id="UP000664048"/>
    </source>
</evidence>
<dbReference type="AlphaFoldDB" id="A0AAP1V590"/>
<evidence type="ECO:0000313" key="1">
    <source>
        <dbReference type="EMBL" id="MBK1931976.1"/>
    </source>
</evidence>
<protein>
    <submittedName>
        <fullName evidence="1">Uncharacterized protein</fullName>
    </submittedName>
</protein>
<proteinExistence type="predicted"/>
<keyword evidence="4" id="KW-1185">Reference proteome</keyword>
<dbReference type="EMBL" id="JAENIB010000007">
    <property type="protein sequence ID" value="MBK1931976.1"/>
    <property type="molecule type" value="Genomic_DNA"/>
</dbReference>
<comment type="caution">
    <text evidence="1">The sequence shown here is derived from an EMBL/GenBank/DDBJ whole genome shotgun (WGS) entry which is preliminary data.</text>
</comment>
<sequence length="47" mass="5653">MLEMLLLASIPVLPLIYVTAWVLGKISRRHDPRPMVRRKLDRNWPWN</sequence>
<accession>A0AAP1V590</accession>